<name>A0ABV0ND86_9TELE</name>
<evidence type="ECO:0000313" key="3">
    <source>
        <dbReference type="Proteomes" id="UP001476798"/>
    </source>
</evidence>
<dbReference type="Proteomes" id="UP001476798">
    <property type="component" value="Unassembled WGS sequence"/>
</dbReference>
<proteinExistence type="predicted"/>
<feature type="region of interest" description="Disordered" evidence="1">
    <location>
        <begin position="122"/>
        <end position="141"/>
    </location>
</feature>
<protein>
    <submittedName>
        <fullName evidence="2">Uncharacterized protein</fullName>
    </submittedName>
</protein>
<feature type="compositionally biased region" description="Low complexity" evidence="1">
    <location>
        <begin position="122"/>
        <end position="133"/>
    </location>
</feature>
<gene>
    <name evidence="2" type="ORF">GOODEAATRI_024228</name>
</gene>
<dbReference type="EMBL" id="JAHRIO010032667">
    <property type="protein sequence ID" value="MEQ2169343.1"/>
    <property type="molecule type" value="Genomic_DNA"/>
</dbReference>
<evidence type="ECO:0000313" key="2">
    <source>
        <dbReference type="EMBL" id="MEQ2169343.1"/>
    </source>
</evidence>
<reference evidence="2 3" key="1">
    <citation type="submission" date="2021-06" db="EMBL/GenBank/DDBJ databases">
        <authorList>
            <person name="Palmer J.M."/>
        </authorList>
    </citation>
    <scope>NUCLEOTIDE SEQUENCE [LARGE SCALE GENOMIC DNA]</scope>
    <source>
        <strain evidence="2 3">GA_2019</strain>
        <tissue evidence="2">Muscle</tissue>
    </source>
</reference>
<organism evidence="2 3">
    <name type="scientific">Goodea atripinnis</name>
    <dbReference type="NCBI Taxonomy" id="208336"/>
    <lineage>
        <taxon>Eukaryota</taxon>
        <taxon>Metazoa</taxon>
        <taxon>Chordata</taxon>
        <taxon>Craniata</taxon>
        <taxon>Vertebrata</taxon>
        <taxon>Euteleostomi</taxon>
        <taxon>Actinopterygii</taxon>
        <taxon>Neopterygii</taxon>
        <taxon>Teleostei</taxon>
        <taxon>Neoteleostei</taxon>
        <taxon>Acanthomorphata</taxon>
        <taxon>Ovalentaria</taxon>
        <taxon>Atherinomorphae</taxon>
        <taxon>Cyprinodontiformes</taxon>
        <taxon>Goodeidae</taxon>
        <taxon>Goodea</taxon>
    </lineage>
</organism>
<evidence type="ECO:0000256" key="1">
    <source>
        <dbReference type="SAM" id="MobiDB-lite"/>
    </source>
</evidence>
<comment type="caution">
    <text evidence="2">The sequence shown here is derived from an EMBL/GenBank/DDBJ whole genome shotgun (WGS) entry which is preliminary data.</text>
</comment>
<sequence length="141" mass="14958">MRSRGLQTRIAARQPGLLFCESEISGSCEDGEGGAGSCVSPGVQLVRFQPPLISHSSRICSSDLCLLSLMSGLMRQLESASLMLRRRHIQRVKHGSALACWVAFISSIQTSTPSQLSNPKLISLSSSPSLTPSAVGSGSDR</sequence>
<keyword evidence="3" id="KW-1185">Reference proteome</keyword>
<accession>A0ABV0ND86</accession>